<sequence length="249" mass="27522">MVQDCSLRKRPQSAAPGLSNRQLFAQFDRLAEASSTYSQIRQREAASQLHRVGQVADVSIPVVGMTGGSRSLRPASARPWTSSAPRSGHNTPLRPTSGRPPLTTSATGSPNRQMRQPMLRNLDSSVSITSRILEEGEKAQTSPGRAKLKGKTKPTKNVFARLAWDADQDAETRENKEKIAIRRRMRALNPDMFAPKVSRRSAGPLRMSLETKLDELRNDPEQLELLEKRVAAAHDKKRGHNRSRAASAS</sequence>
<organism evidence="2 3">
    <name type="scientific">Cymbomonas tetramitiformis</name>
    <dbReference type="NCBI Taxonomy" id="36881"/>
    <lineage>
        <taxon>Eukaryota</taxon>
        <taxon>Viridiplantae</taxon>
        <taxon>Chlorophyta</taxon>
        <taxon>Pyramimonadophyceae</taxon>
        <taxon>Pyramimonadales</taxon>
        <taxon>Pyramimonadaceae</taxon>
        <taxon>Cymbomonas</taxon>
    </lineage>
</organism>
<feature type="region of interest" description="Disordered" evidence="1">
    <location>
        <begin position="64"/>
        <end position="118"/>
    </location>
</feature>
<evidence type="ECO:0000313" key="3">
    <source>
        <dbReference type="Proteomes" id="UP001190700"/>
    </source>
</evidence>
<proteinExistence type="predicted"/>
<reference evidence="2 3" key="1">
    <citation type="journal article" date="2015" name="Genome Biol. Evol.">
        <title>Comparative Genomics of a Bacterivorous Green Alga Reveals Evolutionary Causalities and Consequences of Phago-Mixotrophic Mode of Nutrition.</title>
        <authorList>
            <person name="Burns J.A."/>
            <person name="Paasch A."/>
            <person name="Narechania A."/>
            <person name="Kim E."/>
        </authorList>
    </citation>
    <scope>NUCLEOTIDE SEQUENCE [LARGE SCALE GENOMIC DNA]</scope>
    <source>
        <strain evidence="2 3">PLY_AMNH</strain>
    </source>
</reference>
<protein>
    <submittedName>
        <fullName evidence="2">Uncharacterized protein</fullName>
    </submittedName>
</protein>
<evidence type="ECO:0000313" key="2">
    <source>
        <dbReference type="EMBL" id="KAK3236332.1"/>
    </source>
</evidence>
<evidence type="ECO:0000256" key="1">
    <source>
        <dbReference type="SAM" id="MobiDB-lite"/>
    </source>
</evidence>
<dbReference type="Proteomes" id="UP001190700">
    <property type="component" value="Unassembled WGS sequence"/>
</dbReference>
<gene>
    <name evidence="2" type="ORF">CYMTET_53521</name>
</gene>
<keyword evidence="3" id="KW-1185">Reference proteome</keyword>
<comment type="caution">
    <text evidence="2">The sequence shown here is derived from an EMBL/GenBank/DDBJ whole genome shotgun (WGS) entry which is preliminary data.</text>
</comment>
<dbReference type="EMBL" id="LGRX02035082">
    <property type="protein sequence ID" value="KAK3236332.1"/>
    <property type="molecule type" value="Genomic_DNA"/>
</dbReference>
<name>A0AAE0EQI3_9CHLO</name>
<accession>A0AAE0EQI3</accession>
<feature type="compositionally biased region" description="Polar residues" evidence="1">
    <location>
        <begin position="102"/>
        <end position="114"/>
    </location>
</feature>
<dbReference type="AlphaFoldDB" id="A0AAE0EQI3"/>
<feature type="region of interest" description="Disordered" evidence="1">
    <location>
        <begin position="134"/>
        <end position="153"/>
    </location>
</feature>
<feature type="compositionally biased region" description="Polar residues" evidence="1">
    <location>
        <begin position="79"/>
        <end position="94"/>
    </location>
</feature>
<feature type="region of interest" description="Disordered" evidence="1">
    <location>
        <begin position="1"/>
        <end position="20"/>
    </location>
</feature>